<dbReference type="KEGG" id="crie:AK829_06450"/>
<accession>A0A0K1RER5</accession>
<protein>
    <recommendedName>
        <fullName evidence="3">Tail terminator</fullName>
    </recommendedName>
</protein>
<dbReference type="Proteomes" id="UP000060016">
    <property type="component" value="Chromosome"/>
</dbReference>
<evidence type="ECO:0000313" key="2">
    <source>
        <dbReference type="Proteomes" id="UP000060016"/>
    </source>
</evidence>
<reference evidence="1 2" key="1">
    <citation type="submission" date="2015-08" db="EMBL/GenBank/DDBJ databases">
        <authorList>
            <person name="Babu N.S."/>
            <person name="Beckwith C.J."/>
            <person name="Beseler K.G."/>
            <person name="Brison A."/>
            <person name="Carone J.V."/>
            <person name="Caskin T.P."/>
            <person name="Diamond M."/>
            <person name="Durham M.E."/>
            <person name="Foxe J.M."/>
            <person name="Go M."/>
            <person name="Henderson B.A."/>
            <person name="Jones I.B."/>
            <person name="McGettigan J.A."/>
            <person name="Micheletti S.J."/>
            <person name="Nasrallah M.E."/>
            <person name="Ortiz D."/>
            <person name="Piller C.R."/>
            <person name="Privatt S.R."/>
            <person name="Schneider S.L."/>
            <person name="Sharp S."/>
            <person name="Smith T.C."/>
            <person name="Stanton J.D."/>
            <person name="Ullery H.E."/>
            <person name="Wilson R.J."/>
            <person name="Serrano M.G."/>
            <person name="Buck G."/>
            <person name="Lee V."/>
            <person name="Wang Y."/>
            <person name="Carvalho R."/>
            <person name="Voegtly L."/>
            <person name="Shi R."/>
            <person name="Duckworth R."/>
            <person name="Johnson A."/>
            <person name="Loviza R."/>
            <person name="Walstead R."/>
            <person name="Shah Z."/>
            <person name="Kiflezghi M."/>
            <person name="Wade K."/>
            <person name="Ball S.L."/>
            <person name="Bradley K.W."/>
            <person name="Asai D.J."/>
            <person name="Bowman C.A."/>
            <person name="Russell D.A."/>
            <person name="Pope W.H."/>
            <person name="Jacobs-Sera D."/>
            <person name="Hendrix R.W."/>
            <person name="Hatfull G.F."/>
        </authorList>
    </citation>
    <scope>NUCLEOTIDE SEQUENCE [LARGE SCALE GENOMIC DNA]</scope>
    <source>
        <strain evidence="1 2">PUDD_83A45</strain>
    </source>
</reference>
<organism evidence="1 2">
    <name type="scientific">Corynebacterium riegelii</name>
    <dbReference type="NCBI Taxonomy" id="156976"/>
    <lineage>
        <taxon>Bacteria</taxon>
        <taxon>Bacillati</taxon>
        <taxon>Actinomycetota</taxon>
        <taxon>Actinomycetes</taxon>
        <taxon>Mycobacteriales</taxon>
        <taxon>Corynebacteriaceae</taxon>
        <taxon>Corynebacterium</taxon>
    </lineage>
</organism>
<sequence>MPYVAGIIRAWLAEQKEFTDCLHGGKITTRNLPDPLTKPHCLVAVTGHVGDDPLLHRVIVQVTPWAPDSQVSRLREDPDVTVWRAAAMAGELLGRAKNQVLDDATAWSASWLDGPVQLFDLKRGADRPLFYAPVRFQVHVRHRGFSRS</sequence>
<dbReference type="EMBL" id="CP012342">
    <property type="protein sequence ID" value="AKV59888.1"/>
    <property type="molecule type" value="Genomic_DNA"/>
</dbReference>
<proteinExistence type="predicted"/>
<evidence type="ECO:0000313" key="1">
    <source>
        <dbReference type="EMBL" id="AKV59888.1"/>
    </source>
</evidence>
<dbReference type="PATRIC" id="fig|156976.3.peg.1281"/>
<evidence type="ECO:0008006" key="3">
    <source>
        <dbReference type="Google" id="ProtNLM"/>
    </source>
</evidence>
<name>A0A0K1RER5_9CORY</name>
<keyword evidence="2" id="KW-1185">Reference proteome</keyword>
<dbReference type="AlphaFoldDB" id="A0A0K1RER5"/>
<gene>
    <name evidence="1" type="ORF">AK829_06450</name>
</gene>
<dbReference type="STRING" id="156976.AK829_06450"/>